<dbReference type="AlphaFoldDB" id="A0A1Y1T110"/>
<accession>A0A1Y1T110</accession>
<dbReference type="EMBL" id="ARYN01000016">
    <property type="protein sequence ID" value="ORL44294.1"/>
    <property type="molecule type" value="Genomic_DNA"/>
</dbReference>
<dbReference type="RefSeq" id="WP_084842767.1">
    <property type="nucleotide sequence ID" value="NZ_ARYN01000016.1"/>
</dbReference>
<proteinExistence type="predicted"/>
<dbReference type="Gene3D" id="3.40.50.10320">
    <property type="entry name" value="LmbE-like"/>
    <property type="match status" value="1"/>
</dbReference>
<dbReference type="PANTHER" id="PTHR12993">
    <property type="entry name" value="N-ACETYLGLUCOSAMINYL-PHOSPHATIDYLINOSITOL DE-N-ACETYLASE-RELATED"/>
    <property type="match status" value="1"/>
</dbReference>
<dbReference type="InterPro" id="IPR024078">
    <property type="entry name" value="LmbE-like_dom_sf"/>
</dbReference>
<sequence length="830" mass="93573">MRKILPFLFLLLSLNINAQSPQKLSASEIYEKIEKLNFLGSVLYLAAHPDDENTRLISYFSNQKHARTAYLSLTRGDGGQNLIGPEIREQLGLIRTQELLAARRIDGGQQYFSRANDFGYSKNPDETLKTWNKDEVLSDVVWVIRNFKPDVIINRFDHRTPGTTHGHHTSSAILSVEAFDITKDKSIYPDQLEYTSTWQPERMFFNTSSWFFSNQQAFREATKDEKYLTFDTGVYFPLKGLSNPEIASLSRSQHQSQGFGSTGSRGSEMEYLELVKGSQPASREDVFSGINTSWTRVEGGAKIGEILGDVQQNFDFTNPSSSLPQLLEAYSLIQKLEDEYWKSIKSEEIKSIIEACAGLYLEAVSNSEFVSPGDHIRLNLEAINRSNAEVELKSIALNPQNRIEEIATVLRDNEDWQKSFEYKVPDDASYTSPYWLNKEGTVGMYRVDNRKLIGKPETPHTSSVTFKISINGTYIPFEKEIVYKYNDNVTGENYENFEIIPPVSVGFLDDVILFPNQESKNIRIKVTAEKDNTKGTLKLNLPSGWQISPKAEAVDLPQKGSSITYTFKITPPSAQSEIWVNPEFETSEKTYQDEVITIEYPHIPTQTLVVPSKLKLAKIDIQKKGENIGYIAGAGDVVPESLRQIGYNVSVLNPASVTAESLAKYDAVVTGVRAYNVLEELRYKNDELLKYVENGGTLVAQYNKDRGITVSQIGPFPFKLSYDRVTEEDAEVNFVAPDSPVLNSPNKITKTDFEGWVQERGLYFPHTWDENYSTVLSMHDKNEASTEGSLLVAKYGKGHYVYTGLSFFRQFPAGVAGSYRLFANLLSLGK</sequence>
<comment type="caution">
    <text evidence="2">The sequence shown here is derived from an EMBL/GenBank/DDBJ whole genome shotgun (WGS) entry which is preliminary data.</text>
</comment>
<organism evidence="2 3">
    <name type="scientific">Zunongwangia atlantica 22II14-10F7</name>
    <dbReference type="NCBI Taxonomy" id="1185767"/>
    <lineage>
        <taxon>Bacteria</taxon>
        <taxon>Pseudomonadati</taxon>
        <taxon>Bacteroidota</taxon>
        <taxon>Flavobacteriia</taxon>
        <taxon>Flavobacteriales</taxon>
        <taxon>Flavobacteriaceae</taxon>
        <taxon>Zunongwangia</taxon>
    </lineage>
</organism>
<dbReference type="GO" id="GO:0000225">
    <property type="term" value="F:N-acetylglucosaminylphosphatidylinositol deacetylase activity"/>
    <property type="evidence" value="ECO:0007669"/>
    <property type="project" value="TreeGrafter"/>
</dbReference>
<evidence type="ECO:0008006" key="4">
    <source>
        <dbReference type="Google" id="ProtNLM"/>
    </source>
</evidence>
<dbReference type="InterPro" id="IPR029062">
    <property type="entry name" value="Class_I_gatase-like"/>
</dbReference>
<feature type="chain" id="PRO_5012598408" description="LmbE family protein" evidence="1">
    <location>
        <begin position="19"/>
        <end position="830"/>
    </location>
</feature>
<dbReference type="OrthoDB" id="9759749at2"/>
<dbReference type="Proteomes" id="UP000192746">
    <property type="component" value="Unassembled WGS sequence"/>
</dbReference>
<feature type="signal peptide" evidence="1">
    <location>
        <begin position="1"/>
        <end position="18"/>
    </location>
</feature>
<evidence type="ECO:0000313" key="2">
    <source>
        <dbReference type="EMBL" id="ORL44294.1"/>
    </source>
</evidence>
<dbReference type="STRING" id="1185767.IIF7_16292"/>
<name>A0A1Y1T110_9FLAO</name>
<protein>
    <recommendedName>
        <fullName evidence="4">LmbE family protein</fullName>
    </recommendedName>
</protein>
<dbReference type="Pfam" id="PF02585">
    <property type="entry name" value="PIG-L"/>
    <property type="match status" value="1"/>
</dbReference>
<reference evidence="2 3" key="1">
    <citation type="submission" date="2013-04" db="EMBL/GenBank/DDBJ databases">
        <title>Zunongwangia sp. 22II14-10F7 Genome Sequencing.</title>
        <authorList>
            <person name="Lai Q."/>
            <person name="Shao Z."/>
        </authorList>
    </citation>
    <scope>NUCLEOTIDE SEQUENCE [LARGE SCALE GENOMIC DNA]</scope>
    <source>
        <strain evidence="2 3">22II14-10F7</strain>
    </source>
</reference>
<keyword evidence="3" id="KW-1185">Reference proteome</keyword>
<dbReference type="SUPFAM" id="SSF52317">
    <property type="entry name" value="Class I glutamine amidotransferase-like"/>
    <property type="match status" value="1"/>
</dbReference>
<evidence type="ECO:0000313" key="3">
    <source>
        <dbReference type="Proteomes" id="UP000192746"/>
    </source>
</evidence>
<keyword evidence="1" id="KW-0732">Signal</keyword>
<gene>
    <name evidence="2" type="ORF">IIF7_16292</name>
</gene>
<dbReference type="InterPro" id="IPR003737">
    <property type="entry name" value="GlcNAc_PI_deacetylase-related"/>
</dbReference>
<evidence type="ECO:0000256" key="1">
    <source>
        <dbReference type="SAM" id="SignalP"/>
    </source>
</evidence>
<dbReference type="PANTHER" id="PTHR12993:SF23">
    <property type="entry name" value="N-ACETYLGLUCOSAMINYLPHOSPHATIDYLINOSITOL DEACETYLASE"/>
    <property type="match status" value="1"/>
</dbReference>
<dbReference type="SUPFAM" id="SSF102588">
    <property type="entry name" value="LmbE-like"/>
    <property type="match status" value="1"/>
</dbReference>